<sequence>MNTLSVHNLILVSMAFAASVMLAIFSTSGMLLPFP</sequence>
<keyword evidence="1" id="KW-0472">Membrane</keyword>
<gene>
    <name evidence="2" type="ORF">EMLFYP7_02113</name>
</gene>
<name>A0A6N3E448_9ENTR</name>
<keyword evidence="1" id="KW-1133">Transmembrane helix</keyword>
<evidence type="ECO:0000256" key="1">
    <source>
        <dbReference type="SAM" id="Phobius"/>
    </source>
</evidence>
<proteinExistence type="predicted"/>
<organism evidence="2">
    <name type="scientific">Phytobacter massiliensis</name>
    <dbReference type="NCBI Taxonomy" id="1485952"/>
    <lineage>
        <taxon>Bacteria</taxon>
        <taxon>Pseudomonadati</taxon>
        <taxon>Pseudomonadota</taxon>
        <taxon>Gammaproteobacteria</taxon>
        <taxon>Enterobacterales</taxon>
        <taxon>Enterobacteriaceae</taxon>
        <taxon>Phytobacter</taxon>
    </lineage>
</organism>
<dbReference type="EMBL" id="CACRTZ010000016">
    <property type="protein sequence ID" value="VYU36466.1"/>
    <property type="molecule type" value="Genomic_DNA"/>
</dbReference>
<reference evidence="2" key="1">
    <citation type="submission" date="2019-11" db="EMBL/GenBank/DDBJ databases">
        <authorList>
            <person name="Feng L."/>
        </authorList>
    </citation>
    <scope>NUCLEOTIDE SEQUENCE</scope>
    <source>
        <strain evidence="2">EMassiliensisLFYP7</strain>
    </source>
</reference>
<protein>
    <submittedName>
        <fullName evidence="2">Uncharacterized protein</fullName>
    </submittedName>
</protein>
<feature type="transmembrane region" description="Helical" evidence="1">
    <location>
        <begin position="6"/>
        <end position="32"/>
    </location>
</feature>
<keyword evidence="1" id="KW-0812">Transmembrane</keyword>
<evidence type="ECO:0000313" key="2">
    <source>
        <dbReference type="EMBL" id="VYU36466.1"/>
    </source>
</evidence>
<accession>A0A6N3E448</accession>
<dbReference type="AlphaFoldDB" id="A0A6N3E448"/>